<dbReference type="InterPro" id="IPR027417">
    <property type="entry name" value="P-loop_NTPase"/>
</dbReference>
<comment type="caution">
    <text evidence="1">The sequence shown here is derived from an EMBL/GenBank/DDBJ whole genome shotgun (WGS) entry which is preliminary data.</text>
</comment>
<dbReference type="RefSeq" id="WP_117853872.1">
    <property type="nucleotide sequence ID" value="NZ_JAJCMX010000002.1"/>
</dbReference>
<evidence type="ECO:0008006" key="3">
    <source>
        <dbReference type="Google" id="ProtNLM"/>
    </source>
</evidence>
<dbReference type="Pfam" id="PF13481">
    <property type="entry name" value="AAA_25"/>
    <property type="match status" value="1"/>
</dbReference>
<dbReference type="AlphaFoldDB" id="A0A412QAF4"/>
<dbReference type="Proteomes" id="UP000283833">
    <property type="component" value="Unassembled WGS sequence"/>
</dbReference>
<dbReference type="EMBL" id="QRXI01000035">
    <property type="protein sequence ID" value="RGT87620.1"/>
    <property type="molecule type" value="Genomic_DNA"/>
</dbReference>
<dbReference type="Gene3D" id="3.40.50.300">
    <property type="entry name" value="P-loop containing nucleotide triphosphate hydrolases"/>
    <property type="match status" value="1"/>
</dbReference>
<evidence type="ECO:0000313" key="1">
    <source>
        <dbReference type="EMBL" id="RGT87620.1"/>
    </source>
</evidence>
<evidence type="ECO:0000313" key="2">
    <source>
        <dbReference type="Proteomes" id="UP000283833"/>
    </source>
</evidence>
<reference evidence="1 2" key="1">
    <citation type="submission" date="2018-08" db="EMBL/GenBank/DDBJ databases">
        <title>A genome reference for cultivated species of the human gut microbiota.</title>
        <authorList>
            <person name="Zou Y."/>
            <person name="Xue W."/>
            <person name="Luo G."/>
        </authorList>
    </citation>
    <scope>NUCLEOTIDE SEQUENCE [LARGE SCALE GENOMIC DNA]</scope>
    <source>
        <strain evidence="1 2">AF18-14</strain>
    </source>
</reference>
<name>A0A412QAF4_PHOVU</name>
<accession>A0A412QAF4</accession>
<proteinExistence type="predicted"/>
<protein>
    <recommendedName>
        <fullName evidence="3">AAA family ATPase</fullName>
    </recommendedName>
</protein>
<dbReference type="SUPFAM" id="SSF52540">
    <property type="entry name" value="P-loop containing nucleoside triphosphate hydrolases"/>
    <property type="match status" value="1"/>
</dbReference>
<sequence>MITASPLKQNFMRNSMFKVKTLGETIADKGNANERGTVFFPFINEGDLAIVAGETNVGKSILCGDIAIANASNLCHWNEPVNDRTRTCLYVDGEMTDSQITQRYANVPEFALDAVRRASITPLGLGCTIDDKIENIGKLIKAENIPELVFVDNPMSLIDCMVSAASAKKVMEGLKHIKDYLGISMIVAAHFHKRNSRKAIGISDIQGSSVIANYADSVVAIGNSCKDPEIKYLKQLKSRSSRINSEVAVLRISEEPYLHFDFLEFDQEENHLIEKQESHSSITEFMAEHIMRLSEEGCSVRTISKELGISKSVVGRFIKNHK</sequence>
<gene>
    <name evidence="1" type="ORF">DWX04_19435</name>
</gene>
<organism evidence="1 2">
    <name type="scientific">Phocaeicola vulgatus</name>
    <name type="common">Bacteroides vulgatus</name>
    <dbReference type="NCBI Taxonomy" id="821"/>
    <lineage>
        <taxon>Bacteria</taxon>
        <taxon>Pseudomonadati</taxon>
        <taxon>Bacteroidota</taxon>
        <taxon>Bacteroidia</taxon>
        <taxon>Bacteroidales</taxon>
        <taxon>Bacteroidaceae</taxon>
        <taxon>Phocaeicola</taxon>
    </lineage>
</organism>